<protein>
    <submittedName>
        <fullName evidence="2">Ribosomal protein L27a</fullName>
    </submittedName>
</protein>
<feature type="non-terminal residue" evidence="2">
    <location>
        <position position="1"/>
    </location>
</feature>
<sequence>FPPPPQQVLRPHRQRRHPLVPRPRGGQGARRQGGRRAGHRRHPARILQGAREGDGAGVSPCCGEDQAYFQDGGEEDQGGWWGCRAYGV</sequence>
<evidence type="ECO:0000256" key="1">
    <source>
        <dbReference type="SAM" id="MobiDB-lite"/>
    </source>
</evidence>
<accession>E3PQW0</accession>
<gene>
    <name evidence="2" type="primary">rpl27A</name>
</gene>
<proteinExistence type="evidence at transcript level"/>
<dbReference type="AlphaFoldDB" id="E3PQW0"/>
<evidence type="ECO:0000313" key="2">
    <source>
        <dbReference type="EMBL" id="CBN08628.1"/>
    </source>
</evidence>
<reference evidence="2" key="1">
    <citation type="journal article" date="2010" name="J. Mol. Evol.">
        <title>Accelerated evolutionary rate of housekeeping genes in tunicates.</title>
        <authorList>
            <person name="Tsagkogeorga G."/>
            <person name="Turon X."/>
            <person name="Galtier N."/>
            <person name="Douzery E.J."/>
            <person name="Delsuc F."/>
        </authorList>
    </citation>
    <scope>NUCLEOTIDE SEQUENCE</scope>
    <source>
        <tissue evidence="2">Mix of muscle and gonads</tissue>
    </source>
</reference>
<name>E3PQW0_MICSQ</name>
<feature type="compositionally biased region" description="Basic residues" evidence="1">
    <location>
        <begin position="10"/>
        <end position="19"/>
    </location>
</feature>
<dbReference type="GO" id="GO:0005840">
    <property type="term" value="C:ribosome"/>
    <property type="evidence" value="ECO:0007669"/>
    <property type="project" value="UniProtKB-KW"/>
</dbReference>
<keyword evidence="2" id="KW-0689">Ribosomal protein</keyword>
<organism evidence="2">
    <name type="scientific">Microcosmus squamiger</name>
    <name type="common">Sea squirt</name>
    <dbReference type="NCBI Taxonomy" id="439822"/>
    <lineage>
        <taxon>Eukaryota</taxon>
        <taxon>Metazoa</taxon>
        <taxon>Chordata</taxon>
        <taxon>Tunicata</taxon>
        <taxon>Ascidiacea</taxon>
        <taxon>Stolidobranchia</taxon>
        <taxon>Pyuridae</taxon>
        <taxon>Microcosmus</taxon>
    </lineage>
</organism>
<feature type="region of interest" description="Disordered" evidence="1">
    <location>
        <begin position="1"/>
        <end position="58"/>
    </location>
</feature>
<feature type="non-terminal residue" evidence="2">
    <location>
        <position position="88"/>
    </location>
</feature>
<feature type="compositionally biased region" description="Basic residues" evidence="1">
    <location>
        <begin position="32"/>
        <end position="44"/>
    </location>
</feature>
<dbReference type="EMBL" id="FN984772">
    <property type="protein sequence ID" value="CBN08628.1"/>
    <property type="molecule type" value="mRNA"/>
</dbReference>
<keyword evidence="2" id="KW-0687">Ribonucleoprotein</keyword>